<dbReference type="OrthoDB" id="1104850at2759"/>
<sequence length="143" mass="16773">MSFGSKELFPKHAFTMWVTNYDRLPTRTRLQAWGLPVPTTCPLCNTHDETRDHLFLSCCYSDQVWASVFARCNPPAQRFAVWSKLLSWIRSAHSRRMRLLRKLVSQAVVFHLWKQRNNLIHNSEALPAATVFRFIDKEVKNII</sequence>
<dbReference type="GeneID" id="108808524"/>
<dbReference type="AlphaFoldDB" id="A0A6J0JMB4"/>
<dbReference type="Pfam" id="PF13966">
    <property type="entry name" value="zf-RVT"/>
    <property type="match status" value="1"/>
</dbReference>
<evidence type="ECO:0000313" key="3">
    <source>
        <dbReference type="RefSeq" id="XP_018436156.1"/>
    </source>
</evidence>
<accession>A0A6J0JMB4</accession>
<gene>
    <name evidence="3" type="primary">LOC108808524</name>
</gene>
<organism evidence="2 3">
    <name type="scientific">Raphanus sativus</name>
    <name type="common">Radish</name>
    <name type="synonym">Raphanus raphanistrum var. sativus</name>
    <dbReference type="NCBI Taxonomy" id="3726"/>
    <lineage>
        <taxon>Eukaryota</taxon>
        <taxon>Viridiplantae</taxon>
        <taxon>Streptophyta</taxon>
        <taxon>Embryophyta</taxon>
        <taxon>Tracheophyta</taxon>
        <taxon>Spermatophyta</taxon>
        <taxon>Magnoliopsida</taxon>
        <taxon>eudicotyledons</taxon>
        <taxon>Gunneridae</taxon>
        <taxon>Pentapetalae</taxon>
        <taxon>rosids</taxon>
        <taxon>malvids</taxon>
        <taxon>Brassicales</taxon>
        <taxon>Brassicaceae</taxon>
        <taxon>Brassiceae</taxon>
        <taxon>Raphanus</taxon>
    </lineage>
</organism>
<dbReference type="RefSeq" id="XP_018436156.1">
    <property type="nucleotide sequence ID" value="XM_018580654.1"/>
</dbReference>
<dbReference type="InterPro" id="IPR026960">
    <property type="entry name" value="RVT-Znf"/>
</dbReference>
<dbReference type="KEGG" id="rsz:108808524"/>
<name>A0A6J0JMB4_RAPSA</name>
<proteinExistence type="predicted"/>
<protein>
    <submittedName>
        <fullName evidence="3">Uncharacterized protein LOC108808524</fullName>
    </submittedName>
</protein>
<feature type="domain" description="Reverse transcriptase zinc-binding" evidence="1">
    <location>
        <begin position="6"/>
        <end position="65"/>
    </location>
</feature>
<reference evidence="3" key="2">
    <citation type="submission" date="2025-08" db="UniProtKB">
        <authorList>
            <consortium name="RefSeq"/>
        </authorList>
    </citation>
    <scope>IDENTIFICATION</scope>
    <source>
        <tissue evidence="3">Leaf</tissue>
    </source>
</reference>
<evidence type="ECO:0000313" key="2">
    <source>
        <dbReference type="Proteomes" id="UP000504610"/>
    </source>
</evidence>
<dbReference type="PANTHER" id="PTHR33116:SF84">
    <property type="entry name" value="RNA-DIRECTED DNA POLYMERASE"/>
    <property type="match status" value="1"/>
</dbReference>
<dbReference type="PANTHER" id="PTHR33116">
    <property type="entry name" value="REVERSE TRANSCRIPTASE ZINC-BINDING DOMAIN-CONTAINING PROTEIN-RELATED-RELATED"/>
    <property type="match status" value="1"/>
</dbReference>
<dbReference type="Proteomes" id="UP000504610">
    <property type="component" value="Chromosome 6"/>
</dbReference>
<evidence type="ECO:0000259" key="1">
    <source>
        <dbReference type="Pfam" id="PF13966"/>
    </source>
</evidence>
<keyword evidence="2" id="KW-1185">Reference proteome</keyword>
<reference evidence="2" key="1">
    <citation type="journal article" date="2019" name="Database">
        <title>The radish genome database (RadishGD): an integrated information resource for radish genomics.</title>
        <authorList>
            <person name="Yu H.J."/>
            <person name="Baek S."/>
            <person name="Lee Y.J."/>
            <person name="Cho A."/>
            <person name="Mun J.H."/>
        </authorList>
    </citation>
    <scope>NUCLEOTIDE SEQUENCE [LARGE SCALE GENOMIC DNA]</scope>
    <source>
        <strain evidence="2">cv. WK10039</strain>
    </source>
</reference>